<name>A0A316YIN6_9BASI</name>
<dbReference type="InterPro" id="IPR036259">
    <property type="entry name" value="MFS_trans_sf"/>
</dbReference>
<evidence type="ECO:0000256" key="6">
    <source>
        <dbReference type="SAM" id="Phobius"/>
    </source>
</evidence>
<accession>A0A316YIN6</accession>
<dbReference type="EMBL" id="KZ819638">
    <property type="protein sequence ID" value="PWN88694.1"/>
    <property type="molecule type" value="Genomic_DNA"/>
</dbReference>
<evidence type="ECO:0000256" key="2">
    <source>
        <dbReference type="ARBA" id="ARBA00022692"/>
    </source>
</evidence>
<dbReference type="RefSeq" id="XP_025375892.1">
    <property type="nucleotide sequence ID" value="XM_025522509.1"/>
</dbReference>
<dbReference type="InParanoid" id="A0A316YIN6"/>
<dbReference type="GO" id="GO:0022857">
    <property type="term" value="F:transmembrane transporter activity"/>
    <property type="evidence" value="ECO:0007669"/>
    <property type="project" value="InterPro"/>
</dbReference>
<feature type="transmembrane region" description="Helical" evidence="6">
    <location>
        <begin position="344"/>
        <end position="364"/>
    </location>
</feature>
<feature type="transmembrane region" description="Helical" evidence="6">
    <location>
        <begin position="614"/>
        <end position="636"/>
    </location>
</feature>
<feature type="transmembrane region" description="Helical" evidence="6">
    <location>
        <begin position="376"/>
        <end position="396"/>
    </location>
</feature>
<proteinExistence type="predicted"/>
<dbReference type="PANTHER" id="PTHR23501:SF58">
    <property type="entry name" value="LOW AFFINITY HEME TRANSPORTER STR3"/>
    <property type="match status" value="1"/>
</dbReference>
<evidence type="ECO:0000256" key="3">
    <source>
        <dbReference type="ARBA" id="ARBA00022989"/>
    </source>
</evidence>
<dbReference type="STRING" id="215250.A0A316YIN6"/>
<keyword evidence="4 6" id="KW-0472">Membrane</keyword>
<feature type="domain" description="Major facilitator superfamily (MFS) profile" evidence="7">
    <location>
        <begin position="107"/>
        <end position="641"/>
    </location>
</feature>
<reference evidence="8" key="1">
    <citation type="journal article" date="2018" name="Mol. Biol. Evol.">
        <title>Broad Genomic Sampling Reveals a Smut Pathogenic Ancestry of the Fungal Clade Ustilaginomycotina.</title>
        <authorList>
            <person name="Kijpornyongpan T."/>
            <person name="Mondo S.J."/>
            <person name="Barry K."/>
            <person name="Sandor L."/>
            <person name="Lee J."/>
            <person name="Lipzen A."/>
            <person name="Pangilinan J."/>
            <person name="LaButti K."/>
            <person name="Hainaut M."/>
            <person name="Henrissat B."/>
            <person name="Grigoriev I.V."/>
            <person name="Spatafora J.W."/>
            <person name="Aime M.C."/>
        </authorList>
    </citation>
    <scope>NUCLEOTIDE SEQUENCE [LARGE SCALE GENOMIC DNA]</scope>
    <source>
        <strain evidence="8">MCA 4198</strain>
    </source>
</reference>
<feature type="transmembrane region" description="Helical" evidence="6">
    <location>
        <begin position="449"/>
        <end position="470"/>
    </location>
</feature>
<dbReference type="GO" id="GO:0005886">
    <property type="term" value="C:plasma membrane"/>
    <property type="evidence" value="ECO:0007669"/>
    <property type="project" value="TreeGrafter"/>
</dbReference>
<feature type="transmembrane region" description="Helical" evidence="6">
    <location>
        <begin position="173"/>
        <end position="199"/>
    </location>
</feature>
<organism evidence="8 9">
    <name type="scientific">Acaromyces ingoldii</name>
    <dbReference type="NCBI Taxonomy" id="215250"/>
    <lineage>
        <taxon>Eukaryota</taxon>
        <taxon>Fungi</taxon>
        <taxon>Dikarya</taxon>
        <taxon>Basidiomycota</taxon>
        <taxon>Ustilaginomycotina</taxon>
        <taxon>Exobasidiomycetes</taxon>
        <taxon>Exobasidiales</taxon>
        <taxon>Cryptobasidiaceae</taxon>
        <taxon>Acaromyces</taxon>
    </lineage>
</organism>
<feature type="transmembrane region" description="Helical" evidence="6">
    <location>
        <begin position="229"/>
        <end position="249"/>
    </location>
</feature>
<feature type="compositionally biased region" description="Basic and acidic residues" evidence="5">
    <location>
        <begin position="27"/>
        <end position="43"/>
    </location>
</feature>
<protein>
    <submittedName>
        <fullName evidence="8">MFS general substrate transporter</fullName>
    </submittedName>
</protein>
<dbReference type="PANTHER" id="PTHR23501">
    <property type="entry name" value="MAJOR FACILITATOR SUPERFAMILY"/>
    <property type="match status" value="1"/>
</dbReference>
<feature type="region of interest" description="Disordered" evidence="5">
    <location>
        <begin position="1"/>
        <end position="80"/>
    </location>
</feature>
<comment type="subcellular location">
    <subcellularLocation>
        <location evidence="1">Membrane</location>
        <topology evidence="1">Multi-pass membrane protein</topology>
    </subcellularLocation>
</comment>
<dbReference type="Pfam" id="PF07690">
    <property type="entry name" value="MFS_1"/>
    <property type="match status" value="1"/>
</dbReference>
<keyword evidence="9" id="KW-1185">Reference proteome</keyword>
<evidence type="ECO:0000256" key="1">
    <source>
        <dbReference type="ARBA" id="ARBA00004141"/>
    </source>
</evidence>
<evidence type="ECO:0000259" key="7">
    <source>
        <dbReference type="PROSITE" id="PS50850"/>
    </source>
</evidence>
<dbReference type="InterPro" id="IPR011701">
    <property type="entry name" value="MFS"/>
</dbReference>
<feature type="transmembrane region" description="Helical" evidence="6">
    <location>
        <begin position="408"/>
        <end position="429"/>
    </location>
</feature>
<dbReference type="InterPro" id="IPR020846">
    <property type="entry name" value="MFS_dom"/>
</dbReference>
<dbReference type="SUPFAM" id="SSF103473">
    <property type="entry name" value="MFS general substrate transporter"/>
    <property type="match status" value="1"/>
</dbReference>
<evidence type="ECO:0000313" key="8">
    <source>
        <dbReference type="EMBL" id="PWN88694.1"/>
    </source>
</evidence>
<dbReference type="GeneID" id="37044425"/>
<evidence type="ECO:0000256" key="5">
    <source>
        <dbReference type="SAM" id="MobiDB-lite"/>
    </source>
</evidence>
<gene>
    <name evidence="8" type="ORF">FA10DRAFT_268857</name>
</gene>
<dbReference type="Proteomes" id="UP000245768">
    <property type="component" value="Unassembled WGS sequence"/>
</dbReference>
<keyword evidence="3 6" id="KW-1133">Transmembrane helix</keyword>
<feature type="transmembrane region" description="Helical" evidence="6">
    <location>
        <begin position="102"/>
        <end position="120"/>
    </location>
</feature>
<dbReference type="Gene3D" id="1.20.1250.20">
    <property type="entry name" value="MFS general substrate transporter like domains"/>
    <property type="match status" value="2"/>
</dbReference>
<dbReference type="PROSITE" id="PS50850">
    <property type="entry name" value="MFS"/>
    <property type="match status" value="1"/>
</dbReference>
<feature type="transmembrane region" description="Helical" evidence="6">
    <location>
        <begin position="261"/>
        <end position="284"/>
    </location>
</feature>
<keyword evidence="2 6" id="KW-0812">Transmembrane</keyword>
<evidence type="ECO:0000256" key="4">
    <source>
        <dbReference type="ARBA" id="ARBA00023136"/>
    </source>
</evidence>
<dbReference type="OrthoDB" id="2241241at2759"/>
<feature type="transmembrane region" description="Helical" evidence="6">
    <location>
        <begin position="506"/>
        <end position="525"/>
    </location>
</feature>
<sequence>MSSMAQQRPAHRREDTLDAVPRQEGNTSDRIEDGGRVDVDVESHSSNSHSNKKDMLAEEEEAGGRRFISTESDRPASDVVEQQQRGVRSIESLYRVFGKNSAAIWCLYLALAAVVCAFTFDNSTTSSYQVIGSSAFGQHGSLMGSIDTAEGIIIAVSKPFLAKVADISSRQTAYSVVLACYVIGYIVIAASPTAAAFAVGRVISATGQAGFDLVTDIIIADISPLEWRAFMTALTSLPYIIFGFVGGLVSGPLNERGQWRWGFGMFTIITPVCVLPAILVLYWAEARAKKVGILSFGASPYERRLAAERQKTQQQDGDAPLPAPVEDKPSYWSLVRSFCIEIDLIGLLLLGFAFSLIFIPFSLASGAKGGWSNPSMIAMIVVGFVCLILTAVWEMYFSPKPFITRRILQNKVFLLAVGIDIFYFASGNMRSTYYSSYVYVIKAWSARDWQFFINTSLVGLSFFGVIIGIILRATHRYKMLQIVGICIRMVGMGLTLWARGEHASDVALVWTQILIALGGACSVVGTRVATQASVPHQDLATIIAQLALWTKLGGSVGSAVAGAVWTNTVPGYMRQEGVPEKLIPTLYGKLASVHTKYALNDPIRQAVIRAADRALYPLFLAALILSCVPVVLALYMPNYFLGRSQNKVDGTDVTGKRIEASQATHGTEMAAVVDPRISPEELERRRIELEQAPWWKKMLSHFT</sequence>
<dbReference type="AlphaFoldDB" id="A0A316YIN6"/>
<evidence type="ECO:0000313" key="9">
    <source>
        <dbReference type="Proteomes" id="UP000245768"/>
    </source>
</evidence>